<accession>A0A9P0AJB5</accession>
<dbReference type="GO" id="GO:0003677">
    <property type="term" value="F:DNA binding"/>
    <property type="evidence" value="ECO:0007669"/>
    <property type="project" value="UniProtKB-KW"/>
</dbReference>
<feature type="region of interest" description="Disordered" evidence="12">
    <location>
        <begin position="1592"/>
        <end position="1637"/>
    </location>
</feature>
<feature type="compositionally biased region" description="Basic and acidic residues" evidence="12">
    <location>
        <begin position="2545"/>
        <end position="2561"/>
    </location>
</feature>
<evidence type="ECO:0000256" key="9">
    <source>
        <dbReference type="ARBA" id="ARBA00023125"/>
    </source>
</evidence>
<feature type="region of interest" description="Disordered" evidence="12">
    <location>
        <begin position="456"/>
        <end position="484"/>
    </location>
</feature>
<feature type="compositionally biased region" description="Low complexity" evidence="12">
    <location>
        <begin position="2369"/>
        <end position="2385"/>
    </location>
</feature>
<comment type="similarity">
    <text evidence="2">Belongs to the krueppel C2H2-type zinc-finger protein family.</text>
</comment>
<feature type="region of interest" description="Disordered" evidence="12">
    <location>
        <begin position="967"/>
        <end position="1012"/>
    </location>
</feature>
<feature type="compositionally biased region" description="Polar residues" evidence="12">
    <location>
        <begin position="2184"/>
        <end position="2195"/>
    </location>
</feature>
<feature type="region of interest" description="Disordered" evidence="12">
    <location>
        <begin position="723"/>
        <end position="776"/>
    </location>
</feature>
<evidence type="ECO:0000256" key="4">
    <source>
        <dbReference type="ARBA" id="ARBA00022723"/>
    </source>
</evidence>
<feature type="compositionally biased region" description="Basic and acidic residues" evidence="12">
    <location>
        <begin position="736"/>
        <end position="746"/>
    </location>
</feature>
<feature type="compositionally biased region" description="Basic and acidic residues" evidence="12">
    <location>
        <begin position="458"/>
        <end position="467"/>
    </location>
</feature>
<evidence type="ECO:0000256" key="5">
    <source>
        <dbReference type="ARBA" id="ARBA00022737"/>
    </source>
</evidence>
<keyword evidence="8" id="KW-0805">Transcription regulation</keyword>
<dbReference type="PANTHER" id="PTHR15507">
    <property type="entry name" value="ZINC FINGER PROTEIN RLF"/>
    <property type="match status" value="1"/>
</dbReference>
<keyword evidence="9" id="KW-0238">DNA-binding</keyword>
<feature type="compositionally biased region" description="Low complexity" evidence="12">
    <location>
        <begin position="990"/>
        <end position="1008"/>
    </location>
</feature>
<keyword evidence="5" id="KW-0677">Repeat</keyword>
<evidence type="ECO:0000256" key="10">
    <source>
        <dbReference type="ARBA" id="ARBA00023163"/>
    </source>
</evidence>
<dbReference type="KEGG" id="btab:109034743"/>
<keyword evidence="7" id="KW-0862">Zinc</keyword>
<feature type="region of interest" description="Disordered" evidence="12">
    <location>
        <begin position="503"/>
        <end position="542"/>
    </location>
</feature>
<feature type="compositionally biased region" description="Polar residues" evidence="12">
    <location>
        <begin position="519"/>
        <end position="539"/>
    </location>
</feature>
<feature type="compositionally biased region" description="Polar residues" evidence="12">
    <location>
        <begin position="2484"/>
        <end position="2515"/>
    </location>
</feature>
<dbReference type="GO" id="GO:0000981">
    <property type="term" value="F:DNA-binding transcription factor activity, RNA polymerase II-specific"/>
    <property type="evidence" value="ECO:0007669"/>
    <property type="project" value="TreeGrafter"/>
</dbReference>
<evidence type="ECO:0000256" key="12">
    <source>
        <dbReference type="SAM" id="MobiDB-lite"/>
    </source>
</evidence>
<feature type="compositionally biased region" description="Low complexity" evidence="12">
    <location>
        <begin position="1825"/>
        <end position="1852"/>
    </location>
</feature>
<keyword evidence="4" id="KW-0479">Metal-binding</keyword>
<feature type="region of interest" description="Disordered" evidence="12">
    <location>
        <begin position="1676"/>
        <end position="1739"/>
    </location>
</feature>
<dbReference type="GO" id="GO:0005634">
    <property type="term" value="C:nucleus"/>
    <property type="evidence" value="ECO:0007669"/>
    <property type="project" value="UniProtKB-SubCell"/>
</dbReference>
<protein>
    <recommendedName>
        <fullName evidence="13">Zinc finger protein Rlf/292/654 TPR repeats domain-containing protein</fullName>
    </recommendedName>
</protein>
<organism evidence="14 15">
    <name type="scientific">Bemisia tabaci</name>
    <name type="common">Sweetpotato whitefly</name>
    <name type="synonym">Aleurodes tabaci</name>
    <dbReference type="NCBI Taxonomy" id="7038"/>
    <lineage>
        <taxon>Eukaryota</taxon>
        <taxon>Metazoa</taxon>
        <taxon>Ecdysozoa</taxon>
        <taxon>Arthropoda</taxon>
        <taxon>Hexapoda</taxon>
        <taxon>Insecta</taxon>
        <taxon>Pterygota</taxon>
        <taxon>Neoptera</taxon>
        <taxon>Paraneoptera</taxon>
        <taxon>Hemiptera</taxon>
        <taxon>Sternorrhyncha</taxon>
        <taxon>Aleyrodoidea</taxon>
        <taxon>Aleyrodidae</taxon>
        <taxon>Aleyrodinae</taxon>
        <taxon>Bemisia</taxon>
    </lineage>
</organism>
<evidence type="ECO:0000256" key="3">
    <source>
        <dbReference type="ARBA" id="ARBA00022553"/>
    </source>
</evidence>
<feature type="compositionally biased region" description="Polar residues" evidence="12">
    <location>
        <begin position="967"/>
        <end position="989"/>
    </location>
</feature>
<dbReference type="Pfam" id="PF25580">
    <property type="entry name" value="TPR_Rlf"/>
    <property type="match status" value="1"/>
</dbReference>
<feature type="region of interest" description="Disordered" evidence="12">
    <location>
        <begin position="1754"/>
        <end position="1855"/>
    </location>
</feature>
<sequence length="2684" mass="293699">MASSEKMSSLCVENVNVNKDLITKPSTKISVTFPPLQSLEVTLKDNRKKYADKVQALLWAWEQVTNCMNKDFSLAVFEFMHGQTLYLVLRGDWPRLAPVIQTHLLVLLQKCLKYLKAKHADSSSISRCSSLMNLVSDPWGHDTLSKLIHGEETTDKEVMEYCQAEKGDLIMIRLELLIVSKCEDMALNLAGAAVRWMRVPNSGCETNSTNDQRNFFLDVYLTTLCRFKKNQEIILELKSLDLEQGLELIRRYASPSWPSSYNSSLSSSTSSARIWRHGNRVAEIAVNTFLASAMVQPPSLHLADLVLEWAIIHGPMMKSSPQTFFDMIKKFLMTALSEEHVYIFSEVLVKQFGDIVKPICIEFCIRFLSAEMNDLLQLKVKPDEEKQREIEIKLSSGFLKLANLVGSSYTDIYRECVLTGFSLNPTSNTLDIIKSLGGKNEIPPLDKTEQIVAESECNLDKPSKPDQTDDDIEPEKDGTNQMDMELVGKSKDIGIADEISETSQVSQLDTHNEHESSHVDSNANDPSNRLSPEGTNTSNFEKEGNALGLTRHLMDDLSIVIRGSRYQALNWDNDWTELKCLCEDYLIDFRKFRETNKELKYLKIDYDQFKDWPVDKEKDKHNGIEKGYEKWIEGTDDSDESLSESASCSQSIDDSDFESCDSFILKKGLKRKEVSKRRSDSDSEFEIGKYRSKKKRKKCKKKVKIISDSDNGTLDSVKSICSASRKNASKKKKTKNAKDNRKETSRPRKVGRPPKRIPSPADDSISNEFKFSDNENDNNNSRFKKILVSESFDENESFHSNLLKNESKKPVSRTHVLKTLRTFRKTKPDLRQSSKLGFRYFSDVPEEEYSLLQDSPTRTFAPNSIASTINFNNPSLSSKMELSDGYDDDELSDNCKYTFTEDEPLNSSTKLEPFTKIDKNSKIKLDGFDFPRRNKSSIENTVSELSSISNLVPSEVRATVQVVQVTNHTSSTANPTLLSRQQSSSDKPPQTSSTSAQNSAAQSNTYSSPVISQTSTISATKIHDPSTSNTESQPTLQLFNSIPNNISALIECSETQNTSETITLQRAEPVTMSPILRVPVQTPNALIIQSQAVDQSNKPATSSNTVASVVKPARSSAFVFVASSDSTSSIARTSAVSQQQVQQTLISLANSSFVGTNNDNNTATLFKADDGRKNENVVQLTVSRDSRLLWAQQIGNIKRSESAGQTVNVVISQSGNFANPRVVEAKDANLEAQKASSSQPAVLRLESAPNIIKTRSPITQSTQNASLPKFQQAFGKTMYQSVPCPVVGGNISESKVVNVLELNQAQIQRDNLLACPVVSKGVQTSKDPNSSLQKAESSDVAQVVVKGENSNSHQVSTLIPQTSIQVKTPQVKTSAIQTSPGVIVACKRVALLKEPEASVDTAPAAKKLETKPVKEQLRLNDLLTAAIQSPVQATTSGPNVINIINPLNQTIQISNSTDDAVKGKNTATTSTARLTLPSIIQKTVGRQTVLQPSAYKFKPFQLPLSVRSAFLSTITNINQPANTVTTPVPNQNQSRLVSRESPVIRNRIEATVGASSMESSTTAEQLTARGLREFESVLEKVTKTSQMKERINVQLHAPLDSSTSSNESSSAGLAAATSGPPNSSAPTLTPSSSTMEPQDRVVSFVTQTSSCGSLTVGTKLNTTPVVVVQSYRRQASSPALSIASQNSSSPIPSSSNKTQKPATKSSKAKIVKTSPVTSPLKVTPSIPKPQQKPQEDEQTTQRIYAILDKYAEQLRNSPELKNKPAPRRRSNPPTNPTQSSKRKKSSQSRSRSNSQQASCSLGLDMSPSSEDVRTLGSEDSSNGVSQLSQMTSSPSSRLDETPATPSSETSESLDARDTRIQIQAQPQTQTQPVTTNRALIVQDSTLSSADAAKIFGTQSRQQTVVSSSAGVPLPPGTVRLLVTKAPKMYKIQQMVPMVLRPGLAKIAGGLTAQNIGGQQAVVLPTGTRSFTFTEGTGEQQTVNLDSSVIPTSINLLQLHGTNSTSTNISAITTVASANLPKFSAAVPESSTLSDTTSSPNVSQFSLSQSSSSAPSQIVLDTSNKERSIWSDFSSVDNKPLFLELRKSTKSVKTEAALFSCQNELKDDIRNSSSPNQLKQDSRIESTLDDADSKEDVKPQATENLLLETSEIKKEIKEEEDNQVSTCDDTVHWQQYLSKEDASQGEKSPTMNQTVSDIDPCNTTNATLTLTHAKRKGGSLHSTLFQSNYRRSDRLQTGKRSDGLQKKAELKSLSEECKDLGVDKPSASDLFPEAELLLDLDPSSQEAEIQLIMNPESNYNNKDSGLNFSQGDGVSNLKTYARSNLKSKLKLCSSPSSILKMCSDSDSPILGQSELYCSPDEKTHLKTGVSSSSSSQGGCSSHQESSFGSQPKLHSQRDGPKSSHSSNEGASCFKSKKRSLSKSRSPMSCRSDKQSSNSEPPLPLDSSVNGALDLDSDSVDFKKSLGSLIDDDGKLPESSPDHNYPSPTTPHSSSDAIFSSDPQLNMLDSTSNPFICSSSQNNFRSRSRLKPSHDNQESDSFWSLLKKSDHGEDVDSDVDKIATSDAEDAVSEGELTLSSNGLGKRRSSSSLKTAKSKVSKIAKEDLDVTSSASSPEIIEGEKPRVPRRLSSRGLVKKPCPCCNGSPEQPKRKNHPHISSSSCSSASKKGHNSKSQSLLKSALKRR</sequence>
<keyword evidence="15" id="KW-1185">Reference proteome</keyword>
<feature type="compositionally biased region" description="Low complexity" evidence="12">
    <location>
        <begin position="1787"/>
        <end position="1800"/>
    </location>
</feature>
<dbReference type="PANTHER" id="PTHR15507:SF17">
    <property type="entry name" value="C2H2-TYPE DOMAIN-CONTAINING PROTEIN"/>
    <property type="match status" value="1"/>
</dbReference>
<keyword evidence="3" id="KW-0597">Phosphoprotein</keyword>
<evidence type="ECO:0000313" key="15">
    <source>
        <dbReference type="Proteomes" id="UP001152759"/>
    </source>
</evidence>
<evidence type="ECO:0000256" key="11">
    <source>
        <dbReference type="ARBA" id="ARBA00023242"/>
    </source>
</evidence>
<name>A0A9P0AJB5_BEMTA</name>
<evidence type="ECO:0000256" key="6">
    <source>
        <dbReference type="ARBA" id="ARBA00022771"/>
    </source>
</evidence>
<keyword evidence="6" id="KW-0863">Zinc-finger</keyword>
<feature type="domain" description="Zinc finger protein Rlf/292/654 TPR repeats" evidence="13">
    <location>
        <begin position="285"/>
        <end position="436"/>
    </location>
</feature>
<evidence type="ECO:0000256" key="8">
    <source>
        <dbReference type="ARBA" id="ARBA00023015"/>
    </source>
</evidence>
<comment type="subcellular location">
    <subcellularLocation>
        <location evidence="1">Nucleus</location>
    </subcellularLocation>
</comment>
<feature type="compositionally biased region" description="Low complexity" evidence="12">
    <location>
        <begin position="2657"/>
        <end position="2684"/>
    </location>
</feature>
<feature type="region of interest" description="Disordered" evidence="12">
    <location>
        <begin position="2362"/>
        <end position="2684"/>
    </location>
</feature>
<feature type="compositionally biased region" description="Low complexity" evidence="12">
    <location>
        <begin position="1676"/>
        <end position="1696"/>
    </location>
</feature>
<feature type="compositionally biased region" description="Low complexity" evidence="12">
    <location>
        <begin position="2037"/>
        <end position="2048"/>
    </location>
</feature>
<evidence type="ECO:0000256" key="2">
    <source>
        <dbReference type="ARBA" id="ARBA00006991"/>
    </source>
</evidence>
<gene>
    <name evidence="14" type="ORF">BEMITA_LOCUS11038</name>
</gene>
<evidence type="ECO:0000256" key="1">
    <source>
        <dbReference type="ARBA" id="ARBA00004123"/>
    </source>
</evidence>
<keyword evidence="10" id="KW-0804">Transcription</keyword>
<dbReference type="InterPro" id="IPR057986">
    <property type="entry name" value="TPR_Rlf/292/654"/>
</dbReference>
<feature type="region of interest" description="Disordered" evidence="12">
    <location>
        <begin position="2178"/>
        <end position="2198"/>
    </location>
</feature>
<feature type="compositionally biased region" description="Low complexity" evidence="12">
    <location>
        <begin position="1601"/>
        <end position="1634"/>
    </location>
</feature>
<reference evidence="14" key="1">
    <citation type="submission" date="2021-12" db="EMBL/GenBank/DDBJ databases">
        <authorList>
            <person name="King R."/>
        </authorList>
    </citation>
    <scope>NUCLEOTIDE SEQUENCE</scope>
</reference>
<dbReference type="InterPro" id="IPR052251">
    <property type="entry name" value="GH-ZnFinger_Regulators"/>
</dbReference>
<dbReference type="EMBL" id="OU963867">
    <property type="protein sequence ID" value="CAH0392526.1"/>
    <property type="molecule type" value="Genomic_DNA"/>
</dbReference>
<dbReference type="GO" id="GO:0008270">
    <property type="term" value="F:zinc ion binding"/>
    <property type="evidence" value="ECO:0007669"/>
    <property type="project" value="UniProtKB-KW"/>
</dbReference>
<dbReference type="Proteomes" id="UP001152759">
    <property type="component" value="Chromosome 6"/>
</dbReference>
<keyword evidence="11" id="KW-0539">Nucleus</keyword>
<evidence type="ECO:0000256" key="7">
    <source>
        <dbReference type="ARBA" id="ARBA00022833"/>
    </source>
</evidence>
<feature type="region of interest" description="Disordered" evidence="12">
    <location>
        <begin position="2029"/>
        <end position="2048"/>
    </location>
</feature>
<evidence type="ECO:0000259" key="13">
    <source>
        <dbReference type="Pfam" id="PF25580"/>
    </source>
</evidence>
<proteinExistence type="inferred from homology"/>
<evidence type="ECO:0000313" key="14">
    <source>
        <dbReference type="EMBL" id="CAH0392526.1"/>
    </source>
</evidence>
<feature type="region of interest" description="Disordered" evidence="12">
    <location>
        <begin position="2106"/>
        <end position="2141"/>
    </location>
</feature>